<evidence type="ECO:0000256" key="5">
    <source>
        <dbReference type="ARBA" id="ARBA00022989"/>
    </source>
</evidence>
<evidence type="ECO:0000256" key="3">
    <source>
        <dbReference type="ARBA" id="ARBA00022741"/>
    </source>
</evidence>
<evidence type="ECO:0000259" key="9">
    <source>
        <dbReference type="PROSITE" id="PS50893"/>
    </source>
</evidence>
<feature type="region of interest" description="Disordered" evidence="7">
    <location>
        <begin position="1"/>
        <end position="115"/>
    </location>
</feature>
<dbReference type="InterPro" id="IPR003439">
    <property type="entry name" value="ABC_transporter-like_ATP-bd"/>
</dbReference>
<evidence type="ECO:0000256" key="8">
    <source>
        <dbReference type="SAM" id="Phobius"/>
    </source>
</evidence>
<dbReference type="PANTHER" id="PTHR24221">
    <property type="entry name" value="ATP-BINDING CASSETTE SUB-FAMILY B"/>
    <property type="match status" value="1"/>
</dbReference>
<dbReference type="Pfam" id="PF00005">
    <property type="entry name" value="ABC_tran"/>
    <property type="match status" value="1"/>
</dbReference>
<evidence type="ECO:0000256" key="2">
    <source>
        <dbReference type="ARBA" id="ARBA00022692"/>
    </source>
</evidence>
<keyword evidence="5 8" id="KW-1133">Transmembrane helix</keyword>
<gene>
    <name evidence="11" type="ORF">EFE23_05170</name>
</gene>
<evidence type="ECO:0000256" key="7">
    <source>
        <dbReference type="SAM" id="MobiDB-lite"/>
    </source>
</evidence>
<dbReference type="SUPFAM" id="SSF90123">
    <property type="entry name" value="ABC transporter transmembrane region"/>
    <property type="match status" value="1"/>
</dbReference>
<feature type="transmembrane region" description="Helical" evidence="8">
    <location>
        <begin position="385"/>
        <end position="407"/>
    </location>
</feature>
<evidence type="ECO:0000313" key="11">
    <source>
        <dbReference type="EMBL" id="RNM00609.1"/>
    </source>
</evidence>
<reference evidence="11 12" key="1">
    <citation type="submission" date="2018-11" db="EMBL/GenBank/DDBJ databases">
        <title>Micromonospora sp. PPF5-17, a new actinomycetes isolated from a hot spring soil.</title>
        <authorList>
            <person name="Thawai C."/>
        </authorList>
    </citation>
    <scope>NUCLEOTIDE SEQUENCE [LARGE SCALE GENOMIC DNA]</scope>
    <source>
        <strain evidence="11 12">PPF5-17</strain>
    </source>
</reference>
<evidence type="ECO:0000313" key="12">
    <source>
        <dbReference type="Proteomes" id="UP000280698"/>
    </source>
</evidence>
<dbReference type="PROSITE" id="PS50929">
    <property type="entry name" value="ABC_TM1F"/>
    <property type="match status" value="1"/>
</dbReference>
<dbReference type="Proteomes" id="UP000280698">
    <property type="component" value="Unassembled WGS sequence"/>
</dbReference>
<dbReference type="Gene3D" id="3.40.50.300">
    <property type="entry name" value="P-loop containing nucleotide triphosphate hydrolases"/>
    <property type="match status" value="1"/>
</dbReference>
<dbReference type="InterPro" id="IPR003593">
    <property type="entry name" value="AAA+_ATPase"/>
</dbReference>
<dbReference type="PROSITE" id="PS50893">
    <property type="entry name" value="ABC_TRANSPORTER_2"/>
    <property type="match status" value="1"/>
</dbReference>
<comment type="subcellular location">
    <subcellularLocation>
        <location evidence="1">Cell membrane</location>
        <topology evidence="1">Multi-pass membrane protein</topology>
    </subcellularLocation>
</comment>
<comment type="caution">
    <text evidence="11">The sequence shown here is derived from an EMBL/GenBank/DDBJ whole genome shotgun (WGS) entry which is preliminary data.</text>
</comment>
<accession>A0ABX9WJZ8</accession>
<feature type="transmembrane region" description="Helical" evidence="8">
    <location>
        <begin position="172"/>
        <end position="196"/>
    </location>
</feature>
<feature type="transmembrane region" description="Helical" evidence="8">
    <location>
        <begin position="362"/>
        <end position="379"/>
    </location>
</feature>
<feature type="domain" description="ABC transporter" evidence="9">
    <location>
        <begin position="454"/>
        <end position="680"/>
    </location>
</feature>
<evidence type="ECO:0000256" key="4">
    <source>
        <dbReference type="ARBA" id="ARBA00022840"/>
    </source>
</evidence>
<evidence type="ECO:0000259" key="10">
    <source>
        <dbReference type="PROSITE" id="PS50929"/>
    </source>
</evidence>
<feature type="domain" description="ABC transmembrane type-1" evidence="10">
    <location>
        <begin position="134"/>
        <end position="412"/>
    </location>
</feature>
<protein>
    <submittedName>
        <fullName evidence="11">Cyclic peptide export ABC transporter</fullName>
    </submittedName>
</protein>
<evidence type="ECO:0000256" key="6">
    <source>
        <dbReference type="ARBA" id="ARBA00023136"/>
    </source>
</evidence>
<dbReference type="PANTHER" id="PTHR24221:SF654">
    <property type="entry name" value="ATP-BINDING CASSETTE SUB-FAMILY B MEMBER 6"/>
    <property type="match status" value="1"/>
</dbReference>
<proteinExistence type="predicted"/>
<dbReference type="PROSITE" id="PS00211">
    <property type="entry name" value="ABC_TRANSPORTER_1"/>
    <property type="match status" value="1"/>
</dbReference>
<feature type="transmembrane region" description="Helical" evidence="8">
    <location>
        <begin position="135"/>
        <end position="157"/>
    </location>
</feature>
<feature type="compositionally biased region" description="Basic residues" evidence="7">
    <location>
        <begin position="101"/>
        <end position="111"/>
    </location>
</feature>
<dbReference type="InterPro" id="IPR011527">
    <property type="entry name" value="ABC1_TM_dom"/>
</dbReference>
<keyword evidence="12" id="KW-1185">Reference proteome</keyword>
<dbReference type="InterPro" id="IPR005898">
    <property type="entry name" value="Cyc_pep_transpt_SyrD/YojI"/>
</dbReference>
<dbReference type="InterPro" id="IPR036640">
    <property type="entry name" value="ABC1_TM_sf"/>
</dbReference>
<organism evidence="11 12">
    <name type="scientific">Micromonospora solifontis</name>
    <dbReference type="NCBI Taxonomy" id="2487138"/>
    <lineage>
        <taxon>Bacteria</taxon>
        <taxon>Bacillati</taxon>
        <taxon>Actinomycetota</taxon>
        <taxon>Actinomycetes</taxon>
        <taxon>Micromonosporales</taxon>
        <taxon>Micromonosporaceae</taxon>
        <taxon>Micromonospora</taxon>
    </lineage>
</organism>
<keyword evidence="2 8" id="KW-0812">Transmembrane</keyword>
<dbReference type="NCBIfam" id="TIGR01194">
    <property type="entry name" value="cyc_pep_trnsptr"/>
    <property type="match status" value="1"/>
</dbReference>
<name>A0ABX9WJZ8_9ACTN</name>
<dbReference type="Pfam" id="PF00664">
    <property type="entry name" value="ABC_membrane"/>
    <property type="match status" value="1"/>
</dbReference>
<keyword evidence="4" id="KW-0067">ATP-binding</keyword>
<keyword evidence="6 8" id="KW-0472">Membrane</keyword>
<dbReference type="EMBL" id="RJLN01000009">
    <property type="protein sequence ID" value="RNM00609.1"/>
    <property type="molecule type" value="Genomic_DNA"/>
</dbReference>
<dbReference type="Gene3D" id="1.20.1560.10">
    <property type="entry name" value="ABC transporter type 1, transmembrane domain"/>
    <property type="match status" value="1"/>
</dbReference>
<sequence>MAGHGERGRRRPDPGAVQPAQRRGARAGAARAAGALPGDRRRLRLLRGAGQQPPAGGGRPRPHHAGAGDGTAGHLAARRRRLPRPVPGPDDAALGVAAGPARRRSGHRAGHPPRPVGAGEPVSLFAYLLRYRRGAFLLAIAAGIISGGTGAAFIAMVNQALAADGRPASRLIWGYLALCLATLFTRFISQALLYRLSQGAIQQLRRRLVDGILGAPLRAVEKVGTARLNSALSDDVVVIADALPGLPGICSGAAFVLVAIAYLVIVSPVVALATGGTVVVGVLLYLLMSAAGLGALKAAREEQDVLFGHFRSVTEGIKELKLHRDRRYALIERDLATTATAYRRHSIVGLSVYEGATGGGQAVFFTFIGLLLFAFPAWFALTDRTLAACVLILLFAVSSLQGVLVWFPALGRAAVALTTIEERLASLAPGDGEPAPGATARAATGGGFAGWRRIEFRGVSHVYPGPKGEEFVLGPLDLDVRRGEILFVVGSNGSGKTTLAKVLTSLYPPEQGVLRVDGVAVTAANREDYRNLFSAVFSDFHLFDSLLGLPAPDRTAKAEHYLRRLQLNHKVRITGDRFSTTALSLGQRKRLALLVAYLEDRDCYLFDEWAADQDPVFKDFFYRELLPELRDRDKAVVVISHDDQYFHAADRLVRLEYGQLSEGGTPDGPAMAGRPGVGPAR</sequence>
<keyword evidence="3" id="KW-0547">Nucleotide-binding</keyword>
<evidence type="ECO:0000256" key="1">
    <source>
        <dbReference type="ARBA" id="ARBA00004651"/>
    </source>
</evidence>
<dbReference type="InterPro" id="IPR027417">
    <property type="entry name" value="P-loop_NTPase"/>
</dbReference>
<dbReference type="InterPro" id="IPR039421">
    <property type="entry name" value="Type_1_exporter"/>
</dbReference>
<dbReference type="SMART" id="SM00382">
    <property type="entry name" value="AAA"/>
    <property type="match status" value="1"/>
</dbReference>
<dbReference type="SUPFAM" id="SSF52540">
    <property type="entry name" value="P-loop containing nucleoside triphosphate hydrolases"/>
    <property type="match status" value="1"/>
</dbReference>
<dbReference type="InterPro" id="IPR017871">
    <property type="entry name" value="ABC_transporter-like_CS"/>
</dbReference>
<feature type="compositionally biased region" description="Low complexity" evidence="7">
    <location>
        <begin position="18"/>
        <end position="37"/>
    </location>
</feature>
<feature type="region of interest" description="Disordered" evidence="7">
    <location>
        <begin position="660"/>
        <end position="681"/>
    </location>
</feature>